<proteinExistence type="predicted"/>
<dbReference type="EMBL" id="BGZK01000810">
    <property type="protein sequence ID" value="GBP61292.1"/>
    <property type="molecule type" value="Genomic_DNA"/>
</dbReference>
<reference evidence="2 3" key="1">
    <citation type="journal article" date="2019" name="Commun. Biol.">
        <title>The bagworm genome reveals a unique fibroin gene that provides high tensile strength.</title>
        <authorList>
            <person name="Kono N."/>
            <person name="Nakamura H."/>
            <person name="Ohtoshi R."/>
            <person name="Tomita M."/>
            <person name="Numata K."/>
            <person name="Arakawa K."/>
        </authorList>
    </citation>
    <scope>NUCLEOTIDE SEQUENCE [LARGE SCALE GENOMIC DNA]</scope>
</reference>
<name>A0A4C1XE87_EUMVA</name>
<evidence type="ECO:0000256" key="1">
    <source>
        <dbReference type="SAM" id="MobiDB-lite"/>
    </source>
</evidence>
<sequence length="159" mass="18129">MDSIDGVGELDHVRPPTPTDRRRAALRRPTAAAGRQTDSQVSSEYRCKIFLPSSELRSPPPHPPIQQAICTSQTQTASAPRDRDRGRTIKWERMQGGGTDAARIWPDRLPHFAGERLKINNDDYLVVRSRPIRTFTVLLLHLVRDPFVRPLRRSRLDDC</sequence>
<keyword evidence="3" id="KW-1185">Reference proteome</keyword>
<organism evidence="2 3">
    <name type="scientific">Eumeta variegata</name>
    <name type="common">Bagworm moth</name>
    <name type="synonym">Eumeta japonica</name>
    <dbReference type="NCBI Taxonomy" id="151549"/>
    <lineage>
        <taxon>Eukaryota</taxon>
        <taxon>Metazoa</taxon>
        <taxon>Ecdysozoa</taxon>
        <taxon>Arthropoda</taxon>
        <taxon>Hexapoda</taxon>
        <taxon>Insecta</taxon>
        <taxon>Pterygota</taxon>
        <taxon>Neoptera</taxon>
        <taxon>Endopterygota</taxon>
        <taxon>Lepidoptera</taxon>
        <taxon>Glossata</taxon>
        <taxon>Ditrysia</taxon>
        <taxon>Tineoidea</taxon>
        <taxon>Psychidae</taxon>
        <taxon>Oiketicinae</taxon>
        <taxon>Eumeta</taxon>
    </lineage>
</organism>
<accession>A0A4C1XE87</accession>
<dbReference type="Proteomes" id="UP000299102">
    <property type="component" value="Unassembled WGS sequence"/>
</dbReference>
<protein>
    <submittedName>
        <fullName evidence="2">Uncharacterized protein</fullName>
    </submittedName>
</protein>
<feature type="compositionally biased region" description="Polar residues" evidence="1">
    <location>
        <begin position="68"/>
        <end position="78"/>
    </location>
</feature>
<dbReference type="AlphaFoldDB" id="A0A4C1XE87"/>
<evidence type="ECO:0000313" key="2">
    <source>
        <dbReference type="EMBL" id="GBP61292.1"/>
    </source>
</evidence>
<feature type="compositionally biased region" description="Basic and acidic residues" evidence="1">
    <location>
        <begin position="9"/>
        <end position="23"/>
    </location>
</feature>
<gene>
    <name evidence="2" type="ORF">EVAR_53204_1</name>
</gene>
<evidence type="ECO:0000313" key="3">
    <source>
        <dbReference type="Proteomes" id="UP000299102"/>
    </source>
</evidence>
<comment type="caution">
    <text evidence="2">The sequence shown here is derived from an EMBL/GenBank/DDBJ whole genome shotgun (WGS) entry which is preliminary data.</text>
</comment>
<feature type="region of interest" description="Disordered" evidence="1">
    <location>
        <begin position="1"/>
        <end position="86"/>
    </location>
</feature>